<dbReference type="AlphaFoldDB" id="A0AAX6DX95"/>
<comment type="subcellular location">
    <subcellularLocation>
        <location evidence="1">Mitochondrion inner membrane</location>
        <topology evidence="1">Single-pass membrane protein</topology>
    </subcellularLocation>
</comment>
<evidence type="ECO:0000256" key="5">
    <source>
        <dbReference type="ARBA" id="ARBA00022692"/>
    </source>
</evidence>
<evidence type="ECO:0000256" key="2">
    <source>
        <dbReference type="ARBA" id="ARBA00007066"/>
    </source>
</evidence>
<keyword evidence="5" id="KW-0812">Transmembrane</keyword>
<feature type="active site" evidence="11">
    <location>
        <position position="88"/>
    </location>
</feature>
<keyword evidence="6" id="KW-0999">Mitochondrion inner membrane</keyword>
<comment type="similarity">
    <text evidence="2">Belongs to the peptidase S26 family. IMP2 subfamily.</text>
</comment>
<evidence type="ECO:0000256" key="10">
    <source>
        <dbReference type="ARBA" id="ARBA00023136"/>
    </source>
</evidence>
<dbReference type="Gene3D" id="2.10.109.10">
    <property type="entry name" value="Umud Fragment, subunit A"/>
    <property type="match status" value="1"/>
</dbReference>
<evidence type="ECO:0000256" key="6">
    <source>
        <dbReference type="ARBA" id="ARBA00022792"/>
    </source>
</evidence>
<dbReference type="PRINTS" id="PR00727">
    <property type="entry name" value="LEADERPTASE"/>
</dbReference>
<keyword evidence="4 13" id="KW-0645">Protease</keyword>
<dbReference type="GO" id="GO:0004252">
    <property type="term" value="F:serine-type endopeptidase activity"/>
    <property type="evidence" value="ECO:0007669"/>
    <property type="project" value="InterPro"/>
</dbReference>
<comment type="caution">
    <text evidence="13">The sequence shown here is derived from an EMBL/GenBank/DDBJ whole genome shotgun (WGS) entry which is preliminary data.</text>
</comment>
<dbReference type="InterPro" id="IPR037730">
    <property type="entry name" value="IMP2"/>
</dbReference>
<keyword evidence="8" id="KW-1133">Transmembrane helix</keyword>
<dbReference type="EMBL" id="JANAVB010041219">
    <property type="protein sequence ID" value="KAJ6796457.1"/>
    <property type="molecule type" value="Genomic_DNA"/>
</dbReference>
<evidence type="ECO:0000256" key="8">
    <source>
        <dbReference type="ARBA" id="ARBA00022989"/>
    </source>
</evidence>
<dbReference type="GO" id="GO:0006465">
    <property type="term" value="P:signal peptide processing"/>
    <property type="evidence" value="ECO:0007669"/>
    <property type="project" value="InterPro"/>
</dbReference>
<dbReference type="InterPro" id="IPR019533">
    <property type="entry name" value="Peptidase_S26"/>
</dbReference>
<feature type="domain" description="Peptidase S26" evidence="12">
    <location>
        <begin position="11"/>
        <end position="101"/>
    </location>
</feature>
<dbReference type="NCBIfam" id="TIGR02227">
    <property type="entry name" value="sigpep_I_bact"/>
    <property type="match status" value="1"/>
</dbReference>
<evidence type="ECO:0000256" key="7">
    <source>
        <dbReference type="ARBA" id="ARBA00022801"/>
    </source>
</evidence>
<dbReference type="GO" id="GO:0006627">
    <property type="term" value="P:protein processing involved in protein targeting to mitochondrion"/>
    <property type="evidence" value="ECO:0007669"/>
    <property type="project" value="InterPro"/>
</dbReference>
<keyword evidence="7" id="KW-0378">Hydrolase</keyword>
<accession>A0AAX6DX95</accession>
<reference evidence="13" key="1">
    <citation type="journal article" date="2023" name="GigaByte">
        <title>Genome assembly of the bearded iris, Iris pallida Lam.</title>
        <authorList>
            <person name="Bruccoleri R.E."/>
            <person name="Oakeley E.J."/>
            <person name="Faust A.M.E."/>
            <person name="Altorfer M."/>
            <person name="Dessus-Babus S."/>
            <person name="Burckhardt D."/>
            <person name="Oertli M."/>
            <person name="Naumann U."/>
            <person name="Petersen F."/>
            <person name="Wong J."/>
        </authorList>
    </citation>
    <scope>NUCLEOTIDE SEQUENCE</scope>
    <source>
        <strain evidence="13">GSM-AAB239-AS_SAM_17_03QT</strain>
    </source>
</reference>
<proteinExistence type="inferred from homology"/>
<feature type="active site" evidence="11">
    <location>
        <position position="40"/>
    </location>
</feature>
<evidence type="ECO:0000313" key="13">
    <source>
        <dbReference type="EMBL" id="KAJ6796457.1"/>
    </source>
</evidence>
<sequence>MGSRSSFSLWRLAKSSAAGAVLGLTISDRYVSVTSVRGESMQPTFSGIRSLMGDLVLLERLCLQKFKFSRGDVIVFKCPNDHKLLYIKRLIALPGEAMRHTQSSDMVIIPKGHCWVEGDNSECSLDSRSFGPIPMGLITGSHPCGLAASKNWQSREKDTDGESFTTLI</sequence>
<keyword evidence="9" id="KW-0496">Mitochondrion</keyword>
<dbReference type="GO" id="GO:0042720">
    <property type="term" value="C:mitochondrial inner membrane peptidase complex"/>
    <property type="evidence" value="ECO:0007669"/>
    <property type="project" value="InterPro"/>
</dbReference>
<organism evidence="13 14">
    <name type="scientific">Iris pallida</name>
    <name type="common">Sweet iris</name>
    <dbReference type="NCBI Taxonomy" id="29817"/>
    <lineage>
        <taxon>Eukaryota</taxon>
        <taxon>Viridiplantae</taxon>
        <taxon>Streptophyta</taxon>
        <taxon>Embryophyta</taxon>
        <taxon>Tracheophyta</taxon>
        <taxon>Spermatophyta</taxon>
        <taxon>Magnoliopsida</taxon>
        <taxon>Liliopsida</taxon>
        <taxon>Asparagales</taxon>
        <taxon>Iridaceae</taxon>
        <taxon>Iridoideae</taxon>
        <taxon>Irideae</taxon>
        <taxon>Iris</taxon>
    </lineage>
</organism>
<evidence type="ECO:0000256" key="4">
    <source>
        <dbReference type="ARBA" id="ARBA00022670"/>
    </source>
</evidence>
<protein>
    <recommendedName>
        <fullName evidence="3">Mitochondrial inner membrane protease subunit 2</fullName>
    </recommendedName>
</protein>
<feature type="domain" description="Peptidase S26" evidence="12">
    <location>
        <begin position="105"/>
        <end position="141"/>
    </location>
</feature>
<dbReference type="InterPro" id="IPR036286">
    <property type="entry name" value="LexA/Signal_pep-like_sf"/>
</dbReference>
<dbReference type="PANTHER" id="PTHR46041">
    <property type="entry name" value="MITOCHONDRIAL INNER MEMBRANE PROTEASE SUBUNIT 2"/>
    <property type="match status" value="1"/>
</dbReference>
<gene>
    <name evidence="13" type="ORF">M6B38_218610</name>
</gene>
<name>A0AAX6DX95_IRIPA</name>
<evidence type="ECO:0000313" key="14">
    <source>
        <dbReference type="Proteomes" id="UP001140949"/>
    </source>
</evidence>
<evidence type="ECO:0000256" key="11">
    <source>
        <dbReference type="PIRSR" id="PIRSR600223-1"/>
    </source>
</evidence>
<evidence type="ECO:0000256" key="3">
    <source>
        <dbReference type="ARBA" id="ARBA00013650"/>
    </source>
</evidence>
<dbReference type="CDD" id="cd06530">
    <property type="entry name" value="S26_SPase_I"/>
    <property type="match status" value="1"/>
</dbReference>
<reference evidence="13" key="2">
    <citation type="submission" date="2023-04" db="EMBL/GenBank/DDBJ databases">
        <authorList>
            <person name="Bruccoleri R.E."/>
            <person name="Oakeley E.J."/>
            <person name="Faust A.-M."/>
            <person name="Dessus-Babus S."/>
            <person name="Altorfer M."/>
            <person name="Burckhardt D."/>
            <person name="Oertli M."/>
            <person name="Naumann U."/>
            <person name="Petersen F."/>
            <person name="Wong J."/>
        </authorList>
    </citation>
    <scope>NUCLEOTIDE SEQUENCE</scope>
    <source>
        <strain evidence="13">GSM-AAB239-AS_SAM_17_03QT</strain>
        <tissue evidence="13">Leaf</tissue>
    </source>
</reference>
<evidence type="ECO:0000256" key="1">
    <source>
        <dbReference type="ARBA" id="ARBA00004434"/>
    </source>
</evidence>
<dbReference type="Proteomes" id="UP001140949">
    <property type="component" value="Unassembled WGS sequence"/>
</dbReference>
<dbReference type="PANTHER" id="PTHR46041:SF2">
    <property type="entry name" value="MITOCHONDRIAL INNER MEMBRANE PROTEASE SUBUNIT 2"/>
    <property type="match status" value="1"/>
</dbReference>
<dbReference type="Pfam" id="PF10502">
    <property type="entry name" value="Peptidase_S26"/>
    <property type="match status" value="2"/>
</dbReference>
<dbReference type="SUPFAM" id="SSF51306">
    <property type="entry name" value="LexA/Signal peptidase"/>
    <property type="match status" value="1"/>
</dbReference>
<dbReference type="InterPro" id="IPR000223">
    <property type="entry name" value="Pept_S26A_signal_pept_1"/>
</dbReference>
<keyword evidence="14" id="KW-1185">Reference proteome</keyword>
<evidence type="ECO:0000259" key="12">
    <source>
        <dbReference type="Pfam" id="PF10502"/>
    </source>
</evidence>
<keyword evidence="10" id="KW-0472">Membrane</keyword>
<evidence type="ECO:0000256" key="9">
    <source>
        <dbReference type="ARBA" id="ARBA00023128"/>
    </source>
</evidence>